<gene>
    <name evidence="1" type="ORF">AQJ91_33870</name>
</gene>
<dbReference type="AlphaFoldDB" id="A0A117RYM9"/>
<proteinExistence type="predicted"/>
<dbReference type="Proteomes" id="UP000053260">
    <property type="component" value="Unassembled WGS sequence"/>
</dbReference>
<dbReference type="SUPFAM" id="SSF53474">
    <property type="entry name" value="alpha/beta-Hydrolases"/>
    <property type="match status" value="1"/>
</dbReference>
<dbReference type="Gene3D" id="3.40.50.1820">
    <property type="entry name" value="alpha/beta hydrolase"/>
    <property type="match status" value="1"/>
</dbReference>
<sequence length="144" mass="16057">MLPEREVLTRDEALLASLDPADREVFASIAVHQDEAGWTAFRDHVLPGIRAHHREDAAALLKAYMLTQTPEARFGTHAGPHLLVTGRQDHLVGRRDQWELLEHYPRMTYAAVDGAGHNVHLDRPAIVQGLSGDWLDSLTADVSR</sequence>
<dbReference type="EMBL" id="LMXB01000083">
    <property type="protein sequence ID" value="KUO16761.1"/>
    <property type="molecule type" value="Genomic_DNA"/>
</dbReference>
<accession>A0A117RYM9</accession>
<evidence type="ECO:0008006" key="3">
    <source>
        <dbReference type="Google" id="ProtNLM"/>
    </source>
</evidence>
<keyword evidence="2" id="KW-1185">Reference proteome</keyword>
<evidence type="ECO:0000313" key="2">
    <source>
        <dbReference type="Proteomes" id="UP000053260"/>
    </source>
</evidence>
<dbReference type="InterPro" id="IPR029058">
    <property type="entry name" value="AB_hydrolase_fold"/>
</dbReference>
<evidence type="ECO:0000313" key="1">
    <source>
        <dbReference type="EMBL" id="KUO16761.1"/>
    </source>
</evidence>
<reference evidence="1 2" key="1">
    <citation type="submission" date="2015-10" db="EMBL/GenBank/DDBJ databases">
        <title>Draft genome sequence of Streptomyces sp. RV15, isolated from a marine sponge.</title>
        <authorList>
            <person name="Ruckert C."/>
            <person name="Abdelmohsen U.R."/>
            <person name="Winkler A."/>
            <person name="Hentschel U."/>
            <person name="Kalinowski J."/>
            <person name="Kampfer P."/>
            <person name="Glaeser S."/>
        </authorList>
    </citation>
    <scope>NUCLEOTIDE SEQUENCE [LARGE SCALE GENOMIC DNA]</scope>
    <source>
        <strain evidence="1 2">RV15</strain>
    </source>
</reference>
<comment type="caution">
    <text evidence="1">The sequence shown here is derived from an EMBL/GenBank/DDBJ whole genome shotgun (WGS) entry which is preliminary data.</text>
</comment>
<name>A0A117RYM9_9ACTN</name>
<protein>
    <recommendedName>
        <fullName evidence="3">AB hydrolase-1 domain-containing protein</fullName>
    </recommendedName>
</protein>
<organism evidence="1 2">
    <name type="scientific">Streptomyces dysideae</name>
    <dbReference type="NCBI Taxonomy" id="909626"/>
    <lineage>
        <taxon>Bacteria</taxon>
        <taxon>Bacillati</taxon>
        <taxon>Actinomycetota</taxon>
        <taxon>Actinomycetes</taxon>
        <taxon>Kitasatosporales</taxon>
        <taxon>Streptomycetaceae</taxon>
        <taxon>Streptomyces</taxon>
    </lineage>
</organism>
<dbReference type="STRING" id="909626.AQJ91_33870"/>